<dbReference type="AlphaFoldDB" id="M2SQD1"/>
<reference evidence="2" key="2">
    <citation type="journal article" date="2013" name="PLoS Genet.">
        <title>Comparative genome structure, secondary metabolite, and effector coding capacity across Cochliobolus pathogens.</title>
        <authorList>
            <person name="Condon B.J."/>
            <person name="Leng Y."/>
            <person name="Wu D."/>
            <person name="Bushley K.E."/>
            <person name="Ohm R.A."/>
            <person name="Otillar R."/>
            <person name="Martin J."/>
            <person name="Schackwitz W."/>
            <person name="Grimwood J."/>
            <person name="MohdZainudin N."/>
            <person name="Xue C."/>
            <person name="Wang R."/>
            <person name="Manning V.A."/>
            <person name="Dhillon B."/>
            <person name="Tu Z.J."/>
            <person name="Steffenson B.J."/>
            <person name="Salamov A."/>
            <person name="Sun H."/>
            <person name="Lowry S."/>
            <person name="LaButti K."/>
            <person name="Han J."/>
            <person name="Copeland A."/>
            <person name="Lindquist E."/>
            <person name="Barry K."/>
            <person name="Schmutz J."/>
            <person name="Baker S.E."/>
            <person name="Ciuffetti L.M."/>
            <person name="Grigoriev I.V."/>
            <person name="Zhong S."/>
            <person name="Turgeon B.G."/>
        </authorList>
    </citation>
    <scope>NUCLEOTIDE SEQUENCE [LARGE SCALE GENOMIC DNA]</scope>
    <source>
        <strain evidence="2">C5 / ATCC 48332 / race O</strain>
    </source>
</reference>
<dbReference type="HOGENOM" id="CLU_2468720_0_0_1"/>
<organism evidence="1 2">
    <name type="scientific">Cochliobolus heterostrophus (strain C5 / ATCC 48332 / race O)</name>
    <name type="common">Southern corn leaf blight fungus</name>
    <name type="synonym">Bipolaris maydis</name>
    <dbReference type="NCBI Taxonomy" id="701091"/>
    <lineage>
        <taxon>Eukaryota</taxon>
        <taxon>Fungi</taxon>
        <taxon>Dikarya</taxon>
        <taxon>Ascomycota</taxon>
        <taxon>Pezizomycotina</taxon>
        <taxon>Dothideomycetes</taxon>
        <taxon>Pleosporomycetidae</taxon>
        <taxon>Pleosporales</taxon>
        <taxon>Pleosporineae</taxon>
        <taxon>Pleosporaceae</taxon>
        <taxon>Bipolaris</taxon>
    </lineage>
</organism>
<keyword evidence="2" id="KW-1185">Reference proteome</keyword>
<dbReference type="Proteomes" id="UP000016936">
    <property type="component" value="Unassembled WGS sequence"/>
</dbReference>
<name>M2SQD1_COCH5</name>
<reference evidence="1 2" key="1">
    <citation type="journal article" date="2012" name="PLoS Pathog.">
        <title>Diverse lifestyles and strategies of plant pathogenesis encoded in the genomes of eighteen Dothideomycetes fungi.</title>
        <authorList>
            <person name="Ohm R.A."/>
            <person name="Feau N."/>
            <person name="Henrissat B."/>
            <person name="Schoch C.L."/>
            <person name="Horwitz B.A."/>
            <person name="Barry K.W."/>
            <person name="Condon B.J."/>
            <person name="Copeland A.C."/>
            <person name="Dhillon B."/>
            <person name="Glaser F."/>
            <person name="Hesse C.N."/>
            <person name="Kosti I."/>
            <person name="LaButti K."/>
            <person name="Lindquist E.A."/>
            <person name="Lucas S."/>
            <person name="Salamov A.A."/>
            <person name="Bradshaw R.E."/>
            <person name="Ciuffetti L."/>
            <person name="Hamelin R.C."/>
            <person name="Kema G.H.J."/>
            <person name="Lawrence C."/>
            <person name="Scott J.A."/>
            <person name="Spatafora J.W."/>
            <person name="Turgeon B.G."/>
            <person name="de Wit P.J.G.M."/>
            <person name="Zhong S."/>
            <person name="Goodwin S.B."/>
            <person name="Grigoriev I.V."/>
        </authorList>
    </citation>
    <scope>NUCLEOTIDE SEQUENCE [LARGE SCALE GENOMIC DNA]</scope>
    <source>
        <strain evidence="2">C5 / ATCC 48332 / race O</strain>
    </source>
</reference>
<dbReference type="OrthoDB" id="10284542at2759"/>
<proteinExistence type="predicted"/>
<sequence>MTSGHVVSGHGTIHAPLMELRNSHLYTRFPWKCKSHYHRNVQVDKAYSASNSLVEPVHIMYEPTPNSRNGHLPVTSCANLQNLLLCMH</sequence>
<evidence type="ECO:0000313" key="2">
    <source>
        <dbReference type="Proteomes" id="UP000016936"/>
    </source>
</evidence>
<accession>M2SQD1</accession>
<dbReference type="EMBL" id="KB445582">
    <property type="protein sequence ID" value="EMD87515.1"/>
    <property type="molecule type" value="Genomic_DNA"/>
</dbReference>
<gene>
    <name evidence="1" type="ORF">COCHEDRAFT_1023591</name>
</gene>
<evidence type="ECO:0000313" key="1">
    <source>
        <dbReference type="EMBL" id="EMD87515.1"/>
    </source>
</evidence>
<protein>
    <submittedName>
        <fullName evidence="1">Uncharacterized protein</fullName>
    </submittedName>
</protein>